<proteinExistence type="predicted"/>
<evidence type="ECO:0000313" key="3">
    <source>
        <dbReference type="Proteomes" id="UP000515291"/>
    </source>
</evidence>
<feature type="compositionally biased region" description="Basic and acidic residues" evidence="1">
    <location>
        <begin position="9"/>
        <end position="28"/>
    </location>
</feature>
<organism evidence="2 3">
    <name type="scientific">Tardiphaga robiniae</name>
    <dbReference type="NCBI Taxonomy" id="943830"/>
    <lineage>
        <taxon>Bacteria</taxon>
        <taxon>Pseudomonadati</taxon>
        <taxon>Pseudomonadota</taxon>
        <taxon>Alphaproteobacteria</taxon>
        <taxon>Hyphomicrobiales</taxon>
        <taxon>Nitrobacteraceae</taxon>
        <taxon>Tardiphaga</taxon>
    </lineage>
</organism>
<reference evidence="3" key="1">
    <citation type="journal article" date="2020" name="Mol. Plant Microbe">
        <title>Rhizobial microsymbionts of the narrowly endemic Oxytropis species growing in Kamchatka are characterized by significant genetic diversity and possess a set of genes that are associated with T3SS and T6SS secretion systems and can affect the development of symbiosis.</title>
        <authorList>
            <person name="Safronova V."/>
            <person name="Guro P."/>
            <person name="Sazanova A."/>
            <person name="Kuznetsova I."/>
            <person name="Belimov A."/>
            <person name="Yakubov V."/>
            <person name="Chirak E."/>
            <person name="Afonin A."/>
            <person name="Gogolev Y."/>
            <person name="Andronov E."/>
            <person name="Tikhonovich I."/>
        </authorList>
    </citation>
    <scope>NUCLEOTIDE SEQUENCE [LARGE SCALE GENOMIC DNA]</scope>
    <source>
        <strain evidence="3">581</strain>
    </source>
</reference>
<sequence length="55" mass="5969">MPKTPKNGHGIELHGRNEKPPEDIERAQDLSSKAQDEEEGNSSGGQSKKPDDGQN</sequence>
<dbReference type="KEGG" id="trb:HB776_17240"/>
<name>A0A7G6U1A1_9BRAD</name>
<dbReference type="RefSeq" id="WP_184511683.1">
    <property type="nucleotide sequence ID" value="NZ_CP050292.1"/>
</dbReference>
<dbReference type="AlphaFoldDB" id="A0A7G6U1A1"/>
<evidence type="ECO:0000313" key="2">
    <source>
        <dbReference type="EMBL" id="QND72783.1"/>
    </source>
</evidence>
<gene>
    <name evidence="2" type="ORF">HB776_17240</name>
</gene>
<dbReference type="Proteomes" id="UP000515291">
    <property type="component" value="Chromosome"/>
</dbReference>
<protein>
    <submittedName>
        <fullName evidence="2">Uncharacterized protein</fullName>
    </submittedName>
</protein>
<accession>A0A7G6U1A1</accession>
<feature type="region of interest" description="Disordered" evidence="1">
    <location>
        <begin position="1"/>
        <end position="55"/>
    </location>
</feature>
<dbReference type="EMBL" id="CP050292">
    <property type="protein sequence ID" value="QND72783.1"/>
    <property type="molecule type" value="Genomic_DNA"/>
</dbReference>
<evidence type="ECO:0000256" key="1">
    <source>
        <dbReference type="SAM" id="MobiDB-lite"/>
    </source>
</evidence>